<name>A0A8S5T218_9CAUD</name>
<dbReference type="Pfam" id="PF13730">
    <property type="entry name" value="HTH_36"/>
    <property type="match status" value="1"/>
</dbReference>
<dbReference type="EMBL" id="BK032734">
    <property type="protein sequence ID" value="DAF57412.1"/>
    <property type="molecule type" value="Genomic_DNA"/>
</dbReference>
<dbReference type="InterPro" id="IPR036388">
    <property type="entry name" value="WH-like_DNA-bd_sf"/>
</dbReference>
<accession>A0A8S5T218</accession>
<dbReference type="Gene3D" id="1.10.10.10">
    <property type="entry name" value="Winged helix-like DNA-binding domain superfamily/Winged helix DNA-binding domain"/>
    <property type="match status" value="1"/>
</dbReference>
<evidence type="ECO:0000313" key="1">
    <source>
        <dbReference type="EMBL" id="DAF57412.1"/>
    </source>
</evidence>
<proteinExistence type="predicted"/>
<sequence>MIQKHTGSKNVQGTITLNKTALSDIGELYRLMPSAARIWFLLIAYADDNNAIITDTSTISKMLGMDIKRVECALHKLVENGYITIILVKLRHENDLIGVQHDEEMYENTEKEVWRVVREKYLGTIKFSEKKLKIRINENIVQCSNNQRNNILIGLDKDGKVFYDTRIRDNEIIWEL</sequence>
<protein>
    <submittedName>
        <fullName evidence="1">Replication initiator A family protein</fullName>
    </submittedName>
</protein>
<reference evidence="1" key="1">
    <citation type="journal article" date="2021" name="Proc. Natl. Acad. Sci. U.S.A.">
        <title>A Catalog of Tens of Thousands of Viruses from Human Metagenomes Reveals Hidden Associations with Chronic Diseases.</title>
        <authorList>
            <person name="Tisza M.J."/>
            <person name="Buck C.B."/>
        </authorList>
    </citation>
    <scope>NUCLEOTIDE SEQUENCE</scope>
    <source>
        <strain evidence="1">CtqfO1</strain>
    </source>
</reference>
<organism evidence="1">
    <name type="scientific">Myoviridae sp. ctqfO1</name>
    <dbReference type="NCBI Taxonomy" id="2827710"/>
    <lineage>
        <taxon>Viruses</taxon>
        <taxon>Duplodnaviria</taxon>
        <taxon>Heunggongvirae</taxon>
        <taxon>Uroviricota</taxon>
        <taxon>Caudoviricetes</taxon>
    </lineage>
</organism>